<evidence type="ECO:0000313" key="1">
    <source>
        <dbReference type="EMBL" id="TDR37829.1"/>
    </source>
</evidence>
<reference evidence="1 2" key="1">
    <citation type="submission" date="2019-03" db="EMBL/GenBank/DDBJ databases">
        <title>Genomic Encyclopedia of Type Strains, Phase IV (KMG-IV): sequencing the most valuable type-strain genomes for metagenomic binning, comparative biology and taxonomic classification.</title>
        <authorList>
            <person name="Goeker M."/>
        </authorList>
    </citation>
    <scope>NUCLEOTIDE SEQUENCE [LARGE SCALE GENOMIC DNA]</scope>
    <source>
        <strain evidence="1 2">DSM 21667</strain>
    </source>
</reference>
<accession>A0A4R6YL45</accession>
<dbReference type="AlphaFoldDB" id="A0A4R6YL45"/>
<dbReference type="OrthoDB" id="9151596at2"/>
<organism evidence="1 2">
    <name type="scientific">Tahibacter aquaticus</name>
    <dbReference type="NCBI Taxonomy" id="520092"/>
    <lineage>
        <taxon>Bacteria</taxon>
        <taxon>Pseudomonadati</taxon>
        <taxon>Pseudomonadota</taxon>
        <taxon>Gammaproteobacteria</taxon>
        <taxon>Lysobacterales</taxon>
        <taxon>Rhodanobacteraceae</taxon>
        <taxon>Tahibacter</taxon>
    </lineage>
</organism>
<gene>
    <name evidence="1" type="ORF">DFR29_1233</name>
</gene>
<proteinExistence type="predicted"/>
<protein>
    <recommendedName>
        <fullName evidence="3">Tetratricopeptide repeat protein</fullName>
    </recommendedName>
</protein>
<dbReference type="EMBL" id="SNZH01000023">
    <property type="protein sequence ID" value="TDR37829.1"/>
    <property type="molecule type" value="Genomic_DNA"/>
</dbReference>
<evidence type="ECO:0008006" key="3">
    <source>
        <dbReference type="Google" id="ProtNLM"/>
    </source>
</evidence>
<dbReference type="RefSeq" id="WP_133821614.1">
    <property type="nucleotide sequence ID" value="NZ_SNZH01000023.1"/>
</dbReference>
<evidence type="ECO:0000313" key="2">
    <source>
        <dbReference type="Proteomes" id="UP000295293"/>
    </source>
</evidence>
<name>A0A4R6YL45_9GAMM</name>
<dbReference type="Proteomes" id="UP000295293">
    <property type="component" value="Unassembled WGS sequence"/>
</dbReference>
<sequence length="222" mass="23997">MFTVSPIKPWFASPDWGEAVETDFRARLKRSRKKRDYLRAKAGALAPRWPHAALGLLAEYQAIAGGDAFASLAPYYEGVAYRALGDWERAIDCWARALAMEYAPDAALVKSPARLDYVYWVGALGLASRFDHALSLIGLPGEFPVFPSEVFRETAGAALMLQARGQRAMAKDLARQALVAAAAKTSGFYHHPALGLVSGDHADVCARLAQLAAEDAPPQPLG</sequence>
<keyword evidence="2" id="KW-1185">Reference proteome</keyword>
<comment type="caution">
    <text evidence="1">The sequence shown here is derived from an EMBL/GenBank/DDBJ whole genome shotgun (WGS) entry which is preliminary data.</text>
</comment>